<protein>
    <submittedName>
        <fullName evidence="2">Ryanodine receptor 44F</fullName>
    </submittedName>
</protein>
<proteinExistence type="predicted"/>
<dbReference type="Proteomes" id="UP000095286">
    <property type="component" value="Unplaced"/>
</dbReference>
<evidence type="ECO:0000313" key="1">
    <source>
        <dbReference type="Proteomes" id="UP000095286"/>
    </source>
</evidence>
<organism evidence="1 2">
    <name type="scientific">Rhabditophanes sp. KR3021</name>
    <dbReference type="NCBI Taxonomy" id="114890"/>
    <lineage>
        <taxon>Eukaryota</taxon>
        <taxon>Metazoa</taxon>
        <taxon>Ecdysozoa</taxon>
        <taxon>Nematoda</taxon>
        <taxon>Chromadorea</taxon>
        <taxon>Rhabditida</taxon>
        <taxon>Tylenchina</taxon>
        <taxon>Panagrolaimomorpha</taxon>
        <taxon>Strongyloidoidea</taxon>
        <taxon>Alloionematidae</taxon>
        <taxon>Rhabditophanes</taxon>
    </lineage>
</organism>
<sequence>MFLACLNSCSSTDKLAFDVGVQESNEGETCWWTIHPASKQRSEGEKVRVGDDVILVSVATERYLHMALRKNEQFIVIASFHQTLWNIGSVSSGSIKNRNMGVLFGNDVLRLFHTNDECLTVPENWADTPLHNTVIYGTGNAVSQARSLWRIELIRMKWHGAMVGYSQPFRIRHITTGRYLGVVENAVILCHREKSDYETTAFVLCQNKDPKKTLMEEKEEEGMGTPTISYGKGLTI</sequence>
<evidence type="ECO:0000313" key="2">
    <source>
        <dbReference type="WBParaSite" id="RSKR_0001076300.1"/>
    </source>
</evidence>
<accession>A0AC35UEX6</accession>
<dbReference type="WBParaSite" id="RSKR_0001076300.1">
    <property type="protein sequence ID" value="RSKR_0001076300.1"/>
    <property type="gene ID" value="RSKR_0001076300"/>
</dbReference>
<name>A0AC35UEX6_9BILA</name>
<reference evidence="2" key="1">
    <citation type="submission" date="2016-11" db="UniProtKB">
        <authorList>
            <consortium name="WormBaseParasite"/>
        </authorList>
    </citation>
    <scope>IDENTIFICATION</scope>
    <source>
        <strain evidence="2">KR3021</strain>
    </source>
</reference>